<accession>A0A0C3D2R6</accession>
<evidence type="ECO:0000256" key="1">
    <source>
        <dbReference type="SAM" id="MobiDB-lite"/>
    </source>
</evidence>
<organism evidence="2 3">
    <name type="scientific">Oidiodendron maius (strain Zn)</name>
    <dbReference type="NCBI Taxonomy" id="913774"/>
    <lineage>
        <taxon>Eukaryota</taxon>
        <taxon>Fungi</taxon>
        <taxon>Dikarya</taxon>
        <taxon>Ascomycota</taxon>
        <taxon>Pezizomycotina</taxon>
        <taxon>Leotiomycetes</taxon>
        <taxon>Leotiomycetes incertae sedis</taxon>
        <taxon>Myxotrichaceae</taxon>
        <taxon>Oidiodendron</taxon>
    </lineage>
</organism>
<sequence length="217" mass="24623">MRPILNSYNREILKCASDQFLDLDKALRLKPIDARDLVNLLTKAERLEHREANVIEDDAADAPVYEAHESAQHRLRANFVSMPLCERLGQGRSDSTASPQPSPVEASREPKHLRINERRSLESPSLIKIPYLASTLFAVVVNSMKHSHRRALEGKLNHNLSSQDVYLLQSTLEKRARVFVAGSQVLKGIRDFFAHVNRIYKPAKDVQLSLLLQPNED</sequence>
<dbReference type="AlphaFoldDB" id="A0A0C3D2R6"/>
<dbReference type="Proteomes" id="UP000054321">
    <property type="component" value="Unassembled WGS sequence"/>
</dbReference>
<keyword evidence="3" id="KW-1185">Reference proteome</keyword>
<reference evidence="2 3" key="1">
    <citation type="submission" date="2014-04" db="EMBL/GenBank/DDBJ databases">
        <authorList>
            <consortium name="DOE Joint Genome Institute"/>
            <person name="Kuo A."/>
            <person name="Martino E."/>
            <person name="Perotto S."/>
            <person name="Kohler A."/>
            <person name="Nagy L.G."/>
            <person name="Floudas D."/>
            <person name="Copeland A."/>
            <person name="Barry K.W."/>
            <person name="Cichocki N."/>
            <person name="Veneault-Fourrey C."/>
            <person name="LaButti K."/>
            <person name="Lindquist E.A."/>
            <person name="Lipzen A."/>
            <person name="Lundell T."/>
            <person name="Morin E."/>
            <person name="Murat C."/>
            <person name="Sun H."/>
            <person name="Tunlid A."/>
            <person name="Henrissat B."/>
            <person name="Grigoriev I.V."/>
            <person name="Hibbett D.S."/>
            <person name="Martin F."/>
            <person name="Nordberg H.P."/>
            <person name="Cantor M.N."/>
            <person name="Hua S.X."/>
        </authorList>
    </citation>
    <scope>NUCLEOTIDE SEQUENCE [LARGE SCALE GENOMIC DNA]</scope>
    <source>
        <strain evidence="2 3">Zn</strain>
    </source>
</reference>
<protein>
    <submittedName>
        <fullName evidence="2">Uncharacterized protein</fullName>
    </submittedName>
</protein>
<evidence type="ECO:0000313" key="3">
    <source>
        <dbReference type="Proteomes" id="UP000054321"/>
    </source>
</evidence>
<name>A0A0C3D2R6_OIDMZ</name>
<dbReference type="HOGENOM" id="CLU_1272640_0_0_1"/>
<evidence type="ECO:0000313" key="2">
    <source>
        <dbReference type="EMBL" id="KIM96197.1"/>
    </source>
</evidence>
<feature type="compositionally biased region" description="Basic and acidic residues" evidence="1">
    <location>
        <begin position="106"/>
        <end position="117"/>
    </location>
</feature>
<gene>
    <name evidence="2" type="ORF">OIDMADRAFT_33577</name>
</gene>
<dbReference type="OrthoDB" id="37886at2759"/>
<dbReference type="EMBL" id="KN832885">
    <property type="protein sequence ID" value="KIM96197.1"/>
    <property type="molecule type" value="Genomic_DNA"/>
</dbReference>
<reference evidence="3" key="2">
    <citation type="submission" date="2015-01" db="EMBL/GenBank/DDBJ databases">
        <title>Evolutionary Origins and Diversification of the Mycorrhizal Mutualists.</title>
        <authorList>
            <consortium name="DOE Joint Genome Institute"/>
            <consortium name="Mycorrhizal Genomics Consortium"/>
            <person name="Kohler A."/>
            <person name="Kuo A."/>
            <person name="Nagy L.G."/>
            <person name="Floudas D."/>
            <person name="Copeland A."/>
            <person name="Barry K.W."/>
            <person name="Cichocki N."/>
            <person name="Veneault-Fourrey C."/>
            <person name="LaButti K."/>
            <person name="Lindquist E.A."/>
            <person name="Lipzen A."/>
            <person name="Lundell T."/>
            <person name="Morin E."/>
            <person name="Murat C."/>
            <person name="Riley R."/>
            <person name="Ohm R."/>
            <person name="Sun H."/>
            <person name="Tunlid A."/>
            <person name="Henrissat B."/>
            <person name="Grigoriev I.V."/>
            <person name="Hibbett D.S."/>
            <person name="Martin F."/>
        </authorList>
    </citation>
    <scope>NUCLEOTIDE SEQUENCE [LARGE SCALE GENOMIC DNA]</scope>
    <source>
        <strain evidence="3">Zn</strain>
    </source>
</reference>
<proteinExistence type="predicted"/>
<feature type="region of interest" description="Disordered" evidence="1">
    <location>
        <begin position="89"/>
        <end position="117"/>
    </location>
</feature>
<dbReference type="InParanoid" id="A0A0C3D2R6"/>